<accession>A0ACB9KE36</accession>
<organism evidence="1 2">
    <name type="scientific">Bauhinia variegata</name>
    <name type="common">Purple orchid tree</name>
    <name type="synonym">Phanera variegata</name>
    <dbReference type="NCBI Taxonomy" id="167791"/>
    <lineage>
        <taxon>Eukaryota</taxon>
        <taxon>Viridiplantae</taxon>
        <taxon>Streptophyta</taxon>
        <taxon>Embryophyta</taxon>
        <taxon>Tracheophyta</taxon>
        <taxon>Spermatophyta</taxon>
        <taxon>Magnoliopsida</taxon>
        <taxon>eudicotyledons</taxon>
        <taxon>Gunneridae</taxon>
        <taxon>Pentapetalae</taxon>
        <taxon>rosids</taxon>
        <taxon>fabids</taxon>
        <taxon>Fabales</taxon>
        <taxon>Fabaceae</taxon>
        <taxon>Cercidoideae</taxon>
        <taxon>Cercideae</taxon>
        <taxon>Bauhiniinae</taxon>
        <taxon>Bauhinia</taxon>
    </lineage>
</organism>
<gene>
    <name evidence="1" type="ORF">L6164_035428</name>
</gene>
<evidence type="ECO:0000313" key="1">
    <source>
        <dbReference type="EMBL" id="KAI4295376.1"/>
    </source>
</evidence>
<sequence length="106" mass="12112">MCLHALDNPVFFVTPAKSSKCFSPLFPRSSTRQLVKLSWLHSVRGKLLPVQTNCHRSHLTRAVRRIQEKLTHYFFSVSPVEVKGEKGAEEERERGVIASFYTALLL</sequence>
<comment type="caution">
    <text evidence="1">The sequence shown here is derived from an EMBL/GenBank/DDBJ whole genome shotgun (WGS) entry which is preliminary data.</text>
</comment>
<proteinExistence type="predicted"/>
<name>A0ACB9KE36_BAUVA</name>
<dbReference type="Proteomes" id="UP000828941">
    <property type="component" value="Chromosome 14"/>
</dbReference>
<dbReference type="EMBL" id="CM039439">
    <property type="protein sequence ID" value="KAI4295376.1"/>
    <property type="molecule type" value="Genomic_DNA"/>
</dbReference>
<evidence type="ECO:0000313" key="2">
    <source>
        <dbReference type="Proteomes" id="UP000828941"/>
    </source>
</evidence>
<protein>
    <submittedName>
        <fullName evidence="1">Uncharacterized protein</fullName>
    </submittedName>
</protein>
<keyword evidence="2" id="KW-1185">Reference proteome</keyword>
<reference evidence="1 2" key="1">
    <citation type="journal article" date="2022" name="DNA Res.">
        <title>Chromosomal-level genome assembly of the orchid tree Bauhinia variegata (Leguminosae; Cercidoideae) supports the allotetraploid origin hypothesis of Bauhinia.</title>
        <authorList>
            <person name="Zhong Y."/>
            <person name="Chen Y."/>
            <person name="Zheng D."/>
            <person name="Pang J."/>
            <person name="Liu Y."/>
            <person name="Luo S."/>
            <person name="Meng S."/>
            <person name="Qian L."/>
            <person name="Wei D."/>
            <person name="Dai S."/>
            <person name="Zhou R."/>
        </authorList>
    </citation>
    <scope>NUCLEOTIDE SEQUENCE [LARGE SCALE GENOMIC DNA]</scope>
    <source>
        <strain evidence="1">BV-YZ2020</strain>
    </source>
</reference>